<protein>
    <recommendedName>
        <fullName evidence="3">Thymidylate synthase (FAD)</fullName>
    </recommendedName>
</protein>
<dbReference type="Proteomes" id="UP000014500">
    <property type="component" value="Unassembled WGS sequence"/>
</dbReference>
<dbReference type="PROSITE" id="PS51331">
    <property type="entry name" value="THYX"/>
    <property type="match status" value="1"/>
</dbReference>
<evidence type="ECO:0008006" key="3">
    <source>
        <dbReference type="Google" id="ProtNLM"/>
    </source>
</evidence>
<dbReference type="eggNOG" id="ENOG502SRAF">
    <property type="taxonomic scope" value="Eukaryota"/>
</dbReference>
<evidence type="ECO:0000313" key="2">
    <source>
        <dbReference type="Proteomes" id="UP000014500"/>
    </source>
</evidence>
<dbReference type="Pfam" id="PF02511">
    <property type="entry name" value="Thy1"/>
    <property type="match status" value="1"/>
</dbReference>
<dbReference type="GO" id="GO:0070402">
    <property type="term" value="F:NADPH binding"/>
    <property type="evidence" value="ECO:0007669"/>
    <property type="project" value="TreeGrafter"/>
</dbReference>
<sequence length="199" mass="23668">MCEIKFHIKLPIFVARQWIRHRTASVNEHSARYSILGHKFYLPERNNLAAQCITNKQGRCEQDPVPSEVADKCLMILENDAKMCYQHYLEMMNQDENGIVNDQNIIGIARELARINLTLNFYTEWYWKIDLHNLLHFIRLRTDSHAQYEIRMYAEKILNIVKLWVPLVYDTFNKFKVESVNISKKGQSVIRKLIAREDR</sequence>
<dbReference type="STRING" id="126957.T1III3"/>
<dbReference type="EnsemblMetazoa" id="SMAR000681-RA">
    <property type="protein sequence ID" value="SMAR000681-PA"/>
    <property type="gene ID" value="SMAR000681"/>
</dbReference>
<evidence type="ECO:0000313" key="1">
    <source>
        <dbReference type="EnsemblMetazoa" id="SMAR000681-PA"/>
    </source>
</evidence>
<reference evidence="1" key="2">
    <citation type="submission" date="2015-02" db="UniProtKB">
        <authorList>
            <consortium name="EnsemblMetazoa"/>
        </authorList>
    </citation>
    <scope>IDENTIFICATION</scope>
</reference>
<dbReference type="EMBL" id="JH430165">
    <property type="status" value="NOT_ANNOTATED_CDS"/>
    <property type="molecule type" value="Genomic_DNA"/>
</dbReference>
<dbReference type="GO" id="GO:0006231">
    <property type="term" value="P:dTMP biosynthetic process"/>
    <property type="evidence" value="ECO:0007669"/>
    <property type="project" value="InterPro"/>
</dbReference>
<dbReference type="Gene3D" id="3.30.1360.170">
    <property type="match status" value="1"/>
</dbReference>
<dbReference type="GO" id="GO:0050660">
    <property type="term" value="F:flavin adenine dinucleotide binding"/>
    <property type="evidence" value="ECO:0007669"/>
    <property type="project" value="InterPro"/>
</dbReference>
<dbReference type="GO" id="GO:0050797">
    <property type="term" value="F:thymidylate synthase (FAD) activity"/>
    <property type="evidence" value="ECO:0007669"/>
    <property type="project" value="InterPro"/>
</dbReference>
<dbReference type="PANTHER" id="PTHR34934">
    <property type="entry name" value="FLAVIN-DEPENDENT THYMIDYLATE SYNTHASE"/>
    <property type="match status" value="1"/>
</dbReference>
<dbReference type="NCBIfam" id="TIGR02170">
    <property type="entry name" value="thyX"/>
    <property type="match status" value="1"/>
</dbReference>
<dbReference type="PANTHER" id="PTHR34934:SF1">
    <property type="entry name" value="FLAVIN-DEPENDENT THYMIDYLATE SYNTHASE"/>
    <property type="match status" value="1"/>
</dbReference>
<reference evidence="2" key="1">
    <citation type="submission" date="2011-05" db="EMBL/GenBank/DDBJ databases">
        <authorList>
            <person name="Richards S.R."/>
            <person name="Qu J."/>
            <person name="Jiang H."/>
            <person name="Jhangiani S.N."/>
            <person name="Agravi P."/>
            <person name="Goodspeed R."/>
            <person name="Gross S."/>
            <person name="Mandapat C."/>
            <person name="Jackson L."/>
            <person name="Mathew T."/>
            <person name="Pu L."/>
            <person name="Thornton R."/>
            <person name="Saada N."/>
            <person name="Wilczek-Boney K.B."/>
            <person name="Lee S."/>
            <person name="Kovar C."/>
            <person name="Wu Y."/>
            <person name="Scherer S.E."/>
            <person name="Worley K.C."/>
            <person name="Muzny D.M."/>
            <person name="Gibbs R."/>
        </authorList>
    </citation>
    <scope>NUCLEOTIDE SEQUENCE</scope>
    <source>
        <strain evidence="2">Brora</strain>
    </source>
</reference>
<keyword evidence="2" id="KW-1185">Reference proteome</keyword>
<dbReference type="GO" id="GO:0004799">
    <property type="term" value="F:thymidylate synthase activity"/>
    <property type="evidence" value="ECO:0007669"/>
    <property type="project" value="TreeGrafter"/>
</dbReference>
<dbReference type="SUPFAM" id="SSF69796">
    <property type="entry name" value="Thymidylate synthase-complementing protein Thy1"/>
    <property type="match status" value="1"/>
</dbReference>
<organism evidence="1 2">
    <name type="scientific">Strigamia maritima</name>
    <name type="common">European centipede</name>
    <name type="synonym">Geophilus maritimus</name>
    <dbReference type="NCBI Taxonomy" id="126957"/>
    <lineage>
        <taxon>Eukaryota</taxon>
        <taxon>Metazoa</taxon>
        <taxon>Ecdysozoa</taxon>
        <taxon>Arthropoda</taxon>
        <taxon>Myriapoda</taxon>
        <taxon>Chilopoda</taxon>
        <taxon>Pleurostigmophora</taxon>
        <taxon>Geophilomorpha</taxon>
        <taxon>Linotaeniidae</taxon>
        <taxon>Strigamia</taxon>
    </lineage>
</organism>
<dbReference type="OMA" id="DSHAQYE"/>
<name>T1III3_STRMM</name>
<dbReference type="CDD" id="cd20175">
    <property type="entry name" value="ThyX"/>
    <property type="match status" value="1"/>
</dbReference>
<dbReference type="AlphaFoldDB" id="T1III3"/>
<dbReference type="HOGENOM" id="CLU_067790_1_0_1"/>
<dbReference type="InterPro" id="IPR003669">
    <property type="entry name" value="Thymidylate_synthase_ThyX"/>
</dbReference>
<dbReference type="InterPro" id="IPR036098">
    <property type="entry name" value="Thymidylate_synthase_ThyX_sf"/>
</dbReference>
<accession>T1III3</accession>
<proteinExistence type="predicted"/>